<dbReference type="AlphaFoldDB" id="A0A1E7W4V1"/>
<reference evidence="2" key="1">
    <citation type="journal article" date="2016" name="Front. Microbiol.">
        <title>Molecular Keys to the Janthinobacterium and Duganella spp. Interaction with the Plant Pathogen Fusarium graminearum.</title>
        <authorList>
            <person name="Haack F.S."/>
            <person name="Poehlein A."/>
            <person name="Kroger C."/>
            <person name="Voigt C.A."/>
            <person name="Piepenbring M."/>
            <person name="Bode H.B."/>
            <person name="Daniel R."/>
            <person name="Schafer W."/>
            <person name="Streit W.R."/>
        </authorList>
    </citation>
    <scope>NUCLEOTIDE SEQUENCE [LARGE SCALE GENOMIC DNA]</scope>
    <source>
        <strain evidence="2">T54</strain>
    </source>
</reference>
<gene>
    <name evidence="1" type="ORF">DUPY_53620</name>
</gene>
<dbReference type="OrthoDB" id="8776943at2"/>
<evidence type="ECO:0000313" key="2">
    <source>
        <dbReference type="Proteomes" id="UP000175989"/>
    </source>
</evidence>
<dbReference type="EMBL" id="LROM01000156">
    <property type="protein sequence ID" value="OEZ90755.1"/>
    <property type="molecule type" value="Genomic_DNA"/>
</dbReference>
<organism evidence="1 2">
    <name type="scientific">Duganella phyllosphaerae</name>
    <dbReference type="NCBI Taxonomy" id="762836"/>
    <lineage>
        <taxon>Bacteria</taxon>
        <taxon>Pseudomonadati</taxon>
        <taxon>Pseudomonadota</taxon>
        <taxon>Betaproteobacteria</taxon>
        <taxon>Burkholderiales</taxon>
        <taxon>Oxalobacteraceae</taxon>
        <taxon>Telluria group</taxon>
        <taxon>Duganella</taxon>
    </lineage>
</organism>
<evidence type="ECO:0000313" key="1">
    <source>
        <dbReference type="EMBL" id="OEZ90755.1"/>
    </source>
</evidence>
<comment type="caution">
    <text evidence="1">The sequence shown here is derived from an EMBL/GenBank/DDBJ whole genome shotgun (WGS) entry which is preliminary data.</text>
</comment>
<accession>A0A1E7W4V1</accession>
<sequence length="145" mass="14304">MAIRTLTATWTAGIGSVGSATAVITLDTDLVTTAPGNTIPIAQVQDLTVTVQGARAGNGTFGKDDFNAVQFYASFPLDFSQPLIGQTGSGGALAYGTPDAQGGAGDFNLLSGSGGAGPAGVAAFTLATNGRNDPSDVLVIASINP</sequence>
<dbReference type="PATRIC" id="fig|762836.4.peg.5510"/>
<proteinExistence type="predicted"/>
<dbReference type="Proteomes" id="UP000175989">
    <property type="component" value="Unassembled WGS sequence"/>
</dbReference>
<protein>
    <submittedName>
        <fullName evidence="1">Uncharacterized protein</fullName>
    </submittedName>
</protein>
<dbReference type="RefSeq" id="WP_070252332.1">
    <property type="nucleotide sequence ID" value="NZ_LROM01000156.1"/>
</dbReference>
<name>A0A1E7W4V1_9BURK</name>
<keyword evidence="2" id="KW-1185">Reference proteome</keyword>